<dbReference type="PANTHER" id="PTHR24320">
    <property type="entry name" value="RETINOL DEHYDROGENASE"/>
    <property type="match status" value="1"/>
</dbReference>
<keyword evidence="4" id="KW-1185">Reference proteome</keyword>
<evidence type="ECO:0000313" key="4">
    <source>
        <dbReference type="Proteomes" id="UP000799778"/>
    </source>
</evidence>
<accession>A0A6A5Y0T8</accession>
<gene>
    <name evidence="3" type="ORF">BU24DRAFT_418065</name>
</gene>
<reference evidence="3" key="1">
    <citation type="journal article" date="2020" name="Stud. Mycol.">
        <title>101 Dothideomycetes genomes: a test case for predicting lifestyles and emergence of pathogens.</title>
        <authorList>
            <person name="Haridas S."/>
            <person name="Albert R."/>
            <person name="Binder M."/>
            <person name="Bloem J."/>
            <person name="Labutti K."/>
            <person name="Salamov A."/>
            <person name="Andreopoulos B."/>
            <person name="Baker S."/>
            <person name="Barry K."/>
            <person name="Bills G."/>
            <person name="Bluhm B."/>
            <person name="Cannon C."/>
            <person name="Castanera R."/>
            <person name="Culley D."/>
            <person name="Daum C."/>
            <person name="Ezra D."/>
            <person name="Gonzalez J."/>
            <person name="Henrissat B."/>
            <person name="Kuo A."/>
            <person name="Liang C."/>
            <person name="Lipzen A."/>
            <person name="Lutzoni F."/>
            <person name="Magnuson J."/>
            <person name="Mondo S."/>
            <person name="Nolan M."/>
            <person name="Ohm R."/>
            <person name="Pangilinan J."/>
            <person name="Park H.-J."/>
            <person name="Ramirez L."/>
            <person name="Alfaro M."/>
            <person name="Sun H."/>
            <person name="Tritt A."/>
            <person name="Yoshinaga Y."/>
            <person name="Zwiers L.-H."/>
            <person name="Turgeon B."/>
            <person name="Goodwin S."/>
            <person name="Spatafora J."/>
            <person name="Crous P."/>
            <person name="Grigoriev I."/>
        </authorList>
    </citation>
    <scope>NUCLEOTIDE SEQUENCE</scope>
    <source>
        <strain evidence="3">CBS 175.79</strain>
    </source>
</reference>
<proteinExistence type="inferred from homology"/>
<dbReference type="Pfam" id="PF00106">
    <property type="entry name" value="adh_short"/>
    <property type="match status" value="1"/>
</dbReference>
<organism evidence="3 4">
    <name type="scientific">Aaosphaeria arxii CBS 175.79</name>
    <dbReference type="NCBI Taxonomy" id="1450172"/>
    <lineage>
        <taxon>Eukaryota</taxon>
        <taxon>Fungi</taxon>
        <taxon>Dikarya</taxon>
        <taxon>Ascomycota</taxon>
        <taxon>Pezizomycotina</taxon>
        <taxon>Dothideomycetes</taxon>
        <taxon>Pleosporomycetidae</taxon>
        <taxon>Pleosporales</taxon>
        <taxon>Pleosporales incertae sedis</taxon>
        <taxon>Aaosphaeria</taxon>
    </lineage>
</organism>
<evidence type="ECO:0000313" key="3">
    <source>
        <dbReference type="EMBL" id="KAF2018541.1"/>
    </source>
</evidence>
<dbReference type="OrthoDB" id="191139at2759"/>
<dbReference type="Proteomes" id="UP000799778">
    <property type="component" value="Unassembled WGS sequence"/>
</dbReference>
<dbReference type="InterPro" id="IPR036291">
    <property type="entry name" value="NAD(P)-bd_dom_sf"/>
</dbReference>
<dbReference type="RefSeq" id="XP_033386880.1">
    <property type="nucleotide sequence ID" value="XM_033526885.1"/>
</dbReference>
<keyword evidence="2" id="KW-0560">Oxidoreductase</keyword>
<dbReference type="GO" id="GO:0016491">
    <property type="term" value="F:oxidoreductase activity"/>
    <property type="evidence" value="ECO:0007669"/>
    <property type="project" value="UniProtKB-KW"/>
</dbReference>
<dbReference type="AlphaFoldDB" id="A0A6A5Y0T8"/>
<evidence type="ECO:0000256" key="1">
    <source>
        <dbReference type="ARBA" id="ARBA00006484"/>
    </source>
</evidence>
<evidence type="ECO:0000256" key="2">
    <source>
        <dbReference type="ARBA" id="ARBA00023002"/>
    </source>
</evidence>
<dbReference type="SUPFAM" id="SSF51735">
    <property type="entry name" value="NAD(P)-binding Rossmann-fold domains"/>
    <property type="match status" value="1"/>
</dbReference>
<protein>
    <submittedName>
        <fullName evidence="3">Retinol dehydrogenase 12</fullName>
    </submittedName>
</protein>
<comment type="similarity">
    <text evidence="1">Belongs to the short-chain dehydrogenases/reductases (SDR) family.</text>
</comment>
<dbReference type="PANTHER" id="PTHR24320:SF283">
    <property type="entry name" value="RETINOL DEHYDROGENASE 11"/>
    <property type="match status" value="1"/>
</dbReference>
<sequence length="342" mass="36353">MATTNNFNGGSGALEVARRFSTQAKGKTILVTGVSIGGIGDAITRAFAAGGASTIIITGRSEQRLAEVTKALTTDYPGTTFRTLRFDLYSLSSTQQAVKEASSDLSIPAIDIIVGNAGGSQFGERVITEDGLEQHFSGYVSHFLLVQGLIPKLRAASKSSPPGSTRVVMMTSGAQMASGIRFSDINLDCNKALPDDEKPDFTIFKALGVQETDKYDHNIAYAQCNTAKTLMALSLNSHLVSDKIYSFAVHPGIVRSAGTNPLWDQLGPEQLATIEKFGGFKSIDQGAATILVAALDPELKPDGGIYLSDCEKKPAPAHAVDESKADRLWKLTTDILSSRGYA</sequence>
<dbReference type="Gene3D" id="3.40.50.720">
    <property type="entry name" value="NAD(P)-binding Rossmann-like Domain"/>
    <property type="match status" value="1"/>
</dbReference>
<dbReference type="EMBL" id="ML978067">
    <property type="protein sequence ID" value="KAF2018541.1"/>
    <property type="molecule type" value="Genomic_DNA"/>
</dbReference>
<dbReference type="GeneID" id="54284282"/>
<dbReference type="InterPro" id="IPR002347">
    <property type="entry name" value="SDR_fam"/>
</dbReference>
<name>A0A6A5Y0T8_9PLEO</name>